<keyword evidence="4" id="KW-0472">Membrane</keyword>
<evidence type="ECO:0000256" key="6">
    <source>
        <dbReference type="SAM" id="SignalP"/>
    </source>
</evidence>
<feature type="chain" id="PRO_5046927601" evidence="6">
    <location>
        <begin position="26"/>
        <end position="514"/>
    </location>
</feature>
<dbReference type="Gene3D" id="1.25.40.390">
    <property type="match status" value="1"/>
</dbReference>
<feature type="domain" description="RagB/SusD" evidence="7">
    <location>
        <begin position="302"/>
        <end position="493"/>
    </location>
</feature>
<keyword evidence="3 6" id="KW-0732">Signal</keyword>
<reference evidence="9" key="1">
    <citation type="journal article" date="2019" name="Int. J. Syst. Evol. Microbiol.">
        <title>The Global Catalogue of Microorganisms (GCM) 10K type strain sequencing project: providing services to taxonomists for standard genome sequencing and annotation.</title>
        <authorList>
            <consortium name="The Broad Institute Genomics Platform"/>
            <consortium name="The Broad Institute Genome Sequencing Center for Infectious Disease"/>
            <person name="Wu L."/>
            <person name="Ma J."/>
        </authorList>
    </citation>
    <scope>NUCLEOTIDE SEQUENCE [LARGE SCALE GENOMIC DNA]</scope>
    <source>
        <strain evidence="9">CGMCC 1.12479</strain>
    </source>
</reference>
<keyword evidence="5" id="KW-0998">Cell outer membrane</keyword>
<proteinExistence type="inferred from homology"/>
<evidence type="ECO:0000259" key="7">
    <source>
        <dbReference type="Pfam" id="PF07980"/>
    </source>
</evidence>
<evidence type="ECO:0000256" key="4">
    <source>
        <dbReference type="ARBA" id="ARBA00023136"/>
    </source>
</evidence>
<evidence type="ECO:0000313" key="8">
    <source>
        <dbReference type="EMBL" id="GGC45992.1"/>
    </source>
</evidence>
<dbReference type="PROSITE" id="PS51257">
    <property type="entry name" value="PROKAR_LIPOPROTEIN"/>
    <property type="match status" value="1"/>
</dbReference>
<evidence type="ECO:0000313" key="9">
    <source>
        <dbReference type="Proteomes" id="UP000635885"/>
    </source>
</evidence>
<sequence>MKNNKFIKSGLALILAAMFSISSCSDLLDEPLQNQIIADGTNYSQSENMILLLYGAYAELYSLQWESFPIISVRGDDVTPAGDQFPLTETDLFRYDRSFWMYNSTWLNLYTDILYWNGAMEEIRKYQEAGARAETAEQYIAEVKVMKSFELLQLARLWGTILIPNSSQPSDLFNVELSSFDEVMEYISSQMDEAIPNLPNVHPNQRSDIRGGMTRATALAIKAQANLELKNWQEVAEATSEIISSNQFALEPDYYQLFKVPGKLNRENVFEFQYSDFGTATGTVTRYLWDFFGPASWTPTVAGASQGWGFWSPTTKYIKFMLDRNERTRLETTVIFTPDGIAEIESDPNYSNLPNWISNVTPDGDVFNNHPRYNFMSGKHYLPSTQLTPGRFSYGENKNLTVIRYSEILLMHAEAIVNGANTSSISATAAVNLVRNRAGLGPVSMVTLETVLDEKFAEFGMEWGIRFYDLMRYNRGSELNFGGRNFQQEFNKYLPYPLEQQDILPQLTANTPQG</sequence>
<gene>
    <name evidence="8" type="ORF">GCM10010993_25720</name>
</gene>
<dbReference type="Pfam" id="PF07980">
    <property type="entry name" value="SusD_RagB"/>
    <property type="match status" value="1"/>
</dbReference>
<name>A0ABQ1MSZ9_9BACT</name>
<evidence type="ECO:0000256" key="1">
    <source>
        <dbReference type="ARBA" id="ARBA00004442"/>
    </source>
</evidence>
<evidence type="ECO:0000256" key="5">
    <source>
        <dbReference type="ARBA" id="ARBA00023237"/>
    </source>
</evidence>
<dbReference type="RefSeq" id="WP_188443502.1">
    <property type="nucleotide sequence ID" value="NZ_BMFD01000009.1"/>
</dbReference>
<organism evidence="8 9">
    <name type="scientific">Belliella aquatica</name>
    <dbReference type="NCBI Taxonomy" id="1323734"/>
    <lineage>
        <taxon>Bacteria</taxon>
        <taxon>Pseudomonadati</taxon>
        <taxon>Bacteroidota</taxon>
        <taxon>Cytophagia</taxon>
        <taxon>Cytophagales</taxon>
        <taxon>Cyclobacteriaceae</taxon>
        <taxon>Belliella</taxon>
    </lineage>
</organism>
<comment type="subcellular location">
    <subcellularLocation>
        <location evidence="1">Cell outer membrane</location>
    </subcellularLocation>
</comment>
<dbReference type="InterPro" id="IPR011990">
    <property type="entry name" value="TPR-like_helical_dom_sf"/>
</dbReference>
<evidence type="ECO:0000256" key="2">
    <source>
        <dbReference type="ARBA" id="ARBA00006275"/>
    </source>
</evidence>
<dbReference type="Proteomes" id="UP000635885">
    <property type="component" value="Unassembled WGS sequence"/>
</dbReference>
<accession>A0ABQ1MSZ9</accession>
<dbReference type="EMBL" id="BMFD01000009">
    <property type="protein sequence ID" value="GGC45992.1"/>
    <property type="molecule type" value="Genomic_DNA"/>
</dbReference>
<keyword evidence="9" id="KW-1185">Reference proteome</keyword>
<protein>
    <submittedName>
        <fullName evidence="8">Membrane protein</fullName>
    </submittedName>
</protein>
<dbReference type="SUPFAM" id="SSF48452">
    <property type="entry name" value="TPR-like"/>
    <property type="match status" value="1"/>
</dbReference>
<comment type="caution">
    <text evidence="8">The sequence shown here is derived from an EMBL/GenBank/DDBJ whole genome shotgun (WGS) entry which is preliminary data.</text>
</comment>
<feature type="signal peptide" evidence="6">
    <location>
        <begin position="1"/>
        <end position="25"/>
    </location>
</feature>
<dbReference type="InterPro" id="IPR012944">
    <property type="entry name" value="SusD_RagB_dom"/>
</dbReference>
<evidence type="ECO:0000256" key="3">
    <source>
        <dbReference type="ARBA" id="ARBA00022729"/>
    </source>
</evidence>
<comment type="similarity">
    <text evidence="2">Belongs to the SusD family.</text>
</comment>